<comment type="caution">
    <text evidence="2">The sequence shown here is derived from an EMBL/GenBank/DDBJ whole genome shotgun (WGS) entry which is preliminary data.</text>
</comment>
<dbReference type="Proteomes" id="UP001215151">
    <property type="component" value="Unassembled WGS sequence"/>
</dbReference>
<keyword evidence="3" id="KW-1185">Reference proteome</keyword>
<dbReference type="EMBL" id="JAPEVG010000065">
    <property type="protein sequence ID" value="KAJ8488263.1"/>
    <property type="molecule type" value="Genomic_DNA"/>
</dbReference>
<feature type="region of interest" description="Disordered" evidence="1">
    <location>
        <begin position="73"/>
        <end position="95"/>
    </location>
</feature>
<proteinExistence type="predicted"/>
<protein>
    <submittedName>
        <fullName evidence="2">Uncharacterized protein</fullName>
    </submittedName>
</protein>
<accession>A0AAD7XDP9</accession>
<dbReference type="AlphaFoldDB" id="A0AAD7XDP9"/>
<evidence type="ECO:0000256" key="1">
    <source>
        <dbReference type="SAM" id="MobiDB-lite"/>
    </source>
</evidence>
<gene>
    <name evidence="2" type="ORF">ONZ51_g3677</name>
</gene>
<sequence>MFEILSIFNPCSRGCSYLLVNFVEPITTILVTAFLTDLRKAASASAHEQSLSTMASLEFRIMGSIGASLPHDDCDISDGRASEEARDDVMELRGG</sequence>
<organism evidence="2 3">
    <name type="scientific">Trametes cubensis</name>
    <dbReference type="NCBI Taxonomy" id="1111947"/>
    <lineage>
        <taxon>Eukaryota</taxon>
        <taxon>Fungi</taxon>
        <taxon>Dikarya</taxon>
        <taxon>Basidiomycota</taxon>
        <taxon>Agaricomycotina</taxon>
        <taxon>Agaricomycetes</taxon>
        <taxon>Polyporales</taxon>
        <taxon>Polyporaceae</taxon>
        <taxon>Trametes</taxon>
    </lineage>
</organism>
<evidence type="ECO:0000313" key="3">
    <source>
        <dbReference type="Proteomes" id="UP001215151"/>
    </source>
</evidence>
<reference evidence="2" key="1">
    <citation type="submission" date="2022-11" db="EMBL/GenBank/DDBJ databases">
        <title>Genome Sequence of Cubamyces cubensis.</title>
        <authorList>
            <person name="Buettner E."/>
        </authorList>
    </citation>
    <scope>NUCLEOTIDE SEQUENCE</scope>
    <source>
        <strain evidence="2">MPL-01</strain>
    </source>
</reference>
<name>A0AAD7XDP9_9APHY</name>
<evidence type="ECO:0000313" key="2">
    <source>
        <dbReference type="EMBL" id="KAJ8488263.1"/>
    </source>
</evidence>